<dbReference type="EMBL" id="FJOF01000001">
    <property type="protein sequence ID" value="CZR33382.1"/>
    <property type="molecule type" value="Genomic_DNA"/>
</dbReference>
<evidence type="ECO:0000313" key="2">
    <source>
        <dbReference type="Proteomes" id="UP000183971"/>
    </source>
</evidence>
<dbReference type="Proteomes" id="UP000183971">
    <property type="component" value="Unassembled WGS sequence"/>
</dbReference>
<name>A0A1L7V217_FUSPR</name>
<sequence length="132" mass="14856">MPFNYHPQQVNNVLGRAILECLSMLNVYHNIVMKNTIQIENALLFNASTWAAMHTTQLVSPSHCPSPNEAFSLGSHTLLINQPDTAVHYELALSGNDCTFMDYCQPATTHEEHQENGFIHLKAFVARGRFLD</sequence>
<dbReference type="RefSeq" id="XP_031074696.1">
    <property type="nucleotide sequence ID" value="XM_031227706.1"/>
</dbReference>
<reference evidence="2" key="1">
    <citation type="journal article" date="2016" name="Genome Biol. Evol.">
        <title>Comparative 'omics' of the Fusarium fujikuroi species complex highlights differences in genetic potential and metabolite synthesis.</title>
        <authorList>
            <person name="Niehaus E.-M."/>
            <person name="Muensterkoetter M."/>
            <person name="Proctor R.H."/>
            <person name="Brown D.W."/>
            <person name="Sharon A."/>
            <person name="Idan Y."/>
            <person name="Oren-Young L."/>
            <person name="Sieber C.M."/>
            <person name="Novak O."/>
            <person name="Pencik A."/>
            <person name="Tarkowska D."/>
            <person name="Hromadova K."/>
            <person name="Freeman S."/>
            <person name="Maymon M."/>
            <person name="Elazar M."/>
            <person name="Youssef S.A."/>
            <person name="El-Shabrawy E.S.M."/>
            <person name="Shalaby A.B.A."/>
            <person name="Houterman P."/>
            <person name="Brock N.L."/>
            <person name="Burkhardt I."/>
            <person name="Tsavkelova E.A."/>
            <person name="Dickschat J.S."/>
            <person name="Galuszka P."/>
            <person name="Gueldener U."/>
            <person name="Tudzynski B."/>
        </authorList>
    </citation>
    <scope>NUCLEOTIDE SEQUENCE [LARGE SCALE GENOMIC DNA]</scope>
    <source>
        <strain evidence="2">ET1</strain>
    </source>
</reference>
<gene>
    <name evidence="1" type="ORF">FPRO_01777</name>
</gene>
<dbReference type="GeneID" id="42046664"/>
<protein>
    <submittedName>
        <fullName evidence="1">Uncharacterized protein</fullName>
    </submittedName>
</protein>
<evidence type="ECO:0000313" key="1">
    <source>
        <dbReference type="EMBL" id="CZR33382.1"/>
    </source>
</evidence>
<organism evidence="1 2">
    <name type="scientific">Fusarium proliferatum (strain ET1)</name>
    <name type="common">Orchid endophyte fungus</name>
    <dbReference type="NCBI Taxonomy" id="1227346"/>
    <lineage>
        <taxon>Eukaryota</taxon>
        <taxon>Fungi</taxon>
        <taxon>Dikarya</taxon>
        <taxon>Ascomycota</taxon>
        <taxon>Pezizomycotina</taxon>
        <taxon>Sordariomycetes</taxon>
        <taxon>Hypocreomycetidae</taxon>
        <taxon>Hypocreales</taxon>
        <taxon>Nectriaceae</taxon>
        <taxon>Fusarium</taxon>
        <taxon>Fusarium fujikuroi species complex</taxon>
    </lineage>
</organism>
<keyword evidence="2" id="KW-1185">Reference proteome</keyword>
<proteinExistence type="predicted"/>
<dbReference type="AlphaFoldDB" id="A0A1L7V217"/>
<dbReference type="VEuPathDB" id="FungiDB:FPRO_01777"/>
<comment type="caution">
    <text evidence="1">The sequence shown here is derived from an EMBL/GenBank/DDBJ whole genome shotgun (WGS) entry which is preliminary data.</text>
</comment>
<accession>A0A1L7V217</accession>